<dbReference type="PANTHER" id="PTHR11839">
    <property type="entry name" value="UDP/ADP-SUGAR PYROPHOSPHATASE"/>
    <property type="match status" value="1"/>
</dbReference>
<dbReference type="EMBL" id="JACIUZ010000011">
    <property type="protein sequence ID" value="MBB1062350.1"/>
    <property type="molecule type" value="Genomic_DNA"/>
</dbReference>
<evidence type="ECO:0000256" key="1">
    <source>
        <dbReference type="ARBA" id="ARBA00001946"/>
    </source>
</evidence>
<keyword evidence="2 5" id="KW-0378">Hydrolase</keyword>
<dbReference type="PANTHER" id="PTHR11839:SF18">
    <property type="entry name" value="NUDIX HYDROLASE DOMAIN-CONTAINING PROTEIN"/>
    <property type="match status" value="1"/>
</dbReference>
<sequence>MNFEEKTLSEKTVFDGKVIKVAVEEVETPKGLKAQREIIHHVPAVAILALTDDHKMILEKQWRSPIHNTTLEIPAGKVDSRDSDDALHAAKRELNEETRFEAGKIKKISSFYTSIGVLDEFMTLYLATDLTPVKEKLPQDRDEQLVLEKVTLDEALKMIDVGEIEDAKTIMAIYYWQGMSNREYGSAK</sequence>
<feature type="domain" description="Nudix hydrolase" evidence="3">
    <location>
        <begin position="40"/>
        <end position="172"/>
    </location>
</feature>
<dbReference type="GO" id="GO:0006753">
    <property type="term" value="P:nucleoside phosphate metabolic process"/>
    <property type="evidence" value="ECO:0007669"/>
    <property type="project" value="TreeGrafter"/>
</dbReference>
<protein>
    <submittedName>
        <fullName evidence="5">NUDIX hydrolase</fullName>
    </submittedName>
</protein>
<dbReference type="RefSeq" id="WP_182579975.1">
    <property type="nucleotide sequence ID" value="NZ_JACIUY010000011.1"/>
</dbReference>
<organism evidence="5 6">
    <name type="scientific">Limosilactobacillus fastidiosus</name>
    <dbReference type="NCBI Taxonomy" id="2759855"/>
    <lineage>
        <taxon>Bacteria</taxon>
        <taxon>Bacillati</taxon>
        <taxon>Bacillota</taxon>
        <taxon>Bacilli</taxon>
        <taxon>Lactobacillales</taxon>
        <taxon>Lactobacillaceae</taxon>
        <taxon>Limosilactobacillus</taxon>
    </lineage>
</organism>
<dbReference type="PROSITE" id="PS51462">
    <property type="entry name" value="NUDIX"/>
    <property type="match status" value="1"/>
</dbReference>
<dbReference type="CDD" id="cd03424">
    <property type="entry name" value="NUDIX_ADPRase_Nudt5_UGPPase_Nudt14"/>
    <property type="match status" value="1"/>
</dbReference>
<dbReference type="GO" id="GO:0019693">
    <property type="term" value="P:ribose phosphate metabolic process"/>
    <property type="evidence" value="ECO:0007669"/>
    <property type="project" value="TreeGrafter"/>
</dbReference>
<gene>
    <name evidence="5" type="ORF">H5R63_00300</name>
    <name evidence="4" type="ORF">H5R64_00785</name>
</gene>
<evidence type="ECO:0000313" key="7">
    <source>
        <dbReference type="Proteomes" id="UP000544052"/>
    </source>
</evidence>
<dbReference type="Pfam" id="PF00293">
    <property type="entry name" value="NUDIX"/>
    <property type="match status" value="1"/>
</dbReference>
<evidence type="ECO:0000313" key="5">
    <source>
        <dbReference type="EMBL" id="MBB1085261.1"/>
    </source>
</evidence>
<dbReference type="GO" id="GO:0005829">
    <property type="term" value="C:cytosol"/>
    <property type="evidence" value="ECO:0007669"/>
    <property type="project" value="TreeGrafter"/>
</dbReference>
<evidence type="ECO:0000256" key="2">
    <source>
        <dbReference type="ARBA" id="ARBA00022801"/>
    </source>
</evidence>
<keyword evidence="7" id="KW-1185">Reference proteome</keyword>
<evidence type="ECO:0000259" key="3">
    <source>
        <dbReference type="PROSITE" id="PS51462"/>
    </source>
</evidence>
<dbReference type="GO" id="GO:0016787">
    <property type="term" value="F:hydrolase activity"/>
    <property type="evidence" value="ECO:0007669"/>
    <property type="project" value="UniProtKB-KW"/>
</dbReference>
<dbReference type="InterPro" id="IPR000086">
    <property type="entry name" value="NUDIX_hydrolase_dom"/>
</dbReference>
<reference evidence="6 7" key="1">
    <citation type="submission" date="2020-07" db="EMBL/GenBank/DDBJ databases">
        <title>Description of Limosilactobacillus balticus sp. nov., Limosilactobacillus agrestis sp. nov., Limosilactobacillus albertensis sp. nov., Limosilactobacillus rudii sp. nov., Limosilactobacillus fastidiosus sp. nov., five novel Limosilactobacillus species isolated from the vertebrate gastrointestinal tract, and proposal of 6 subspecies of Limosilactobacillus reuteri adapted to the gastrointestinal tract of specific vertebrate hosts.</title>
        <authorList>
            <person name="Li F."/>
            <person name="Cheng C."/>
            <person name="Zheng J."/>
            <person name="Quevedo R.M."/>
            <person name="Li J."/>
            <person name="Roos S."/>
            <person name="Gaenzle M.G."/>
            <person name="Walter J."/>
        </authorList>
    </citation>
    <scope>NUCLEOTIDE SEQUENCE [LARGE SCALE GENOMIC DNA]</scope>
    <source>
        <strain evidence="5 6">WF-MA3-C</strain>
        <strain evidence="4 7">WF-MO7-1</strain>
    </source>
</reference>
<accession>A0A7W3YBP6</accession>
<dbReference type="EMBL" id="JACIUY010000011">
    <property type="protein sequence ID" value="MBB1085261.1"/>
    <property type="molecule type" value="Genomic_DNA"/>
</dbReference>
<evidence type="ECO:0000313" key="6">
    <source>
        <dbReference type="Proteomes" id="UP000518255"/>
    </source>
</evidence>
<proteinExistence type="predicted"/>
<dbReference type="Proteomes" id="UP000518255">
    <property type="component" value="Unassembled WGS sequence"/>
</dbReference>
<dbReference type="SUPFAM" id="SSF55811">
    <property type="entry name" value="Nudix"/>
    <property type="match status" value="1"/>
</dbReference>
<dbReference type="Proteomes" id="UP000544052">
    <property type="component" value="Unassembled WGS sequence"/>
</dbReference>
<name>A0A7W3YBP6_9LACO</name>
<evidence type="ECO:0000313" key="4">
    <source>
        <dbReference type="EMBL" id="MBB1062350.1"/>
    </source>
</evidence>
<dbReference type="AlphaFoldDB" id="A0A7W3YBP6"/>
<comment type="caution">
    <text evidence="5">The sequence shown here is derived from an EMBL/GenBank/DDBJ whole genome shotgun (WGS) entry which is preliminary data.</text>
</comment>
<dbReference type="Gene3D" id="3.90.79.10">
    <property type="entry name" value="Nucleoside Triphosphate Pyrophosphohydrolase"/>
    <property type="match status" value="1"/>
</dbReference>
<comment type="cofactor">
    <cofactor evidence="1">
        <name>Mg(2+)</name>
        <dbReference type="ChEBI" id="CHEBI:18420"/>
    </cofactor>
</comment>
<dbReference type="InterPro" id="IPR015797">
    <property type="entry name" value="NUDIX_hydrolase-like_dom_sf"/>
</dbReference>